<dbReference type="RefSeq" id="WP_259092405.1">
    <property type="nucleotide sequence ID" value="NZ_CP130454.1"/>
</dbReference>
<dbReference type="EMBL" id="JANUCP010000001">
    <property type="protein sequence ID" value="MCS3917831.1"/>
    <property type="molecule type" value="Genomic_DNA"/>
</dbReference>
<reference evidence="1 2" key="1">
    <citation type="submission" date="2022-08" db="EMBL/GenBank/DDBJ databases">
        <title>Bacterial and archaeal communities from various locations to study Microbial Dark Matter (Phase II).</title>
        <authorList>
            <person name="Stepanauskas R."/>
        </authorList>
    </citation>
    <scope>NUCLEOTIDE SEQUENCE [LARGE SCALE GENOMIC DNA]</scope>
    <source>
        <strain evidence="1 2">PD1</strain>
    </source>
</reference>
<dbReference type="Proteomes" id="UP001204798">
    <property type="component" value="Unassembled WGS sequence"/>
</dbReference>
<comment type="caution">
    <text evidence="1">The sequence shown here is derived from an EMBL/GenBank/DDBJ whole genome shotgun (WGS) entry which is preliminary data.</text>
</comment>
<evidence type="ECO:0000313" key="2">
    <source>
        <dbReference type="Proteomes" id="UP001204798"/>
    </source>
</evidence>
<gene>
    <name evidence="1" type="ORF">M2350_000228</name>
</gene>
<accession>A0ABT2EK36</accession>
<proteinExistence type="predicted"/>
<protein>
    <recommendedName>
        <fullName evidence="3">Helicase XPB/Ssl2 N-terminal domain-containing protein</fullName>
    </recommendedName>
</protein>
<sequence>MIWLRSSRWKGGMGMTFNPLSEQLTEFDPEPERSNRASLIVLHNACQALWEAGEGKRTKDLSTIDGVEIFMGLTRQILLGCEHLVLQGRVWNFRWRQEASIAPLGGLVTTILTLKGTPLRPEEIASLLAPWRLQMQDVLEETIASFLTSRLGSLCFSTEDGRFGLIEWLPQIEGLSVDDAVSREFWQREDFAHWLLSQVAPSNNLTELAKAVLDSAEMPLSHRELLFVLWAKNLGQLELIPTFSQLLNADGLQVLSLGYWVTEKGKNTLTKLLLRRSEELKQQAEQRARFFEARKLQQLLATTEELTTDLGWDVSDEIASWLETQPYPVHLTRIAEQVLEVLPTDPDYEKSIRSLFALLVRDERFVELGGQCWWLSDKTPAEVMEVPEPLLPPPPPPVPEDLTGQVDLVLPLEAIDDDLRRFVEDPNYEEVGESEVKVSEDLKPPKRLDIPVTYPHLQVGTLKIRRIDTPFFPSEPQLQFLRVIDDEQNELGLWVNLSLGLCFGLSEWYQRRKVEVGGIVRLERMKSGLVKLIWTNRYDRWIHIPRSRLEELKQYAAHETIRQAPLVTLVQSLLTQHPKGVHFIRLWSELNVLRRTTKIALASILCAYPMFARVPNLDGFWTLDFTKFTEGVRPEKLAYLKKSQGEANGK</sequence>
<organism evidence="1 2">
    <name type="scientific">Candidatus Fervidibacter sacchari</name>
    <dbReference type="NCBI Taxonomy" id="1448929"/>
    <lineage>
        <taxon>Bacteria</taxon>
        <taxon>Candidatus Fervidibacterota</taxon>
        <taxon>Candidatus Fervidibacter</taxon>
    </lineage>
</organism>
<evidence type="ECO:0008006" key="3">
    <source>
        <dbReference type="Google" id="ProtNLM"/>
    </source>
</evidence>
<name>A0ABT2EK36_9BACT</name>
<keyword evidence="2" id="KW-1185">Reference proteome</keyword>
<evidence type="ECO:0000313" key="1">
    <source>
        <dbReference type="EMBL" id="MCS3917831.1"/>
    </source>
</evidence>